<dbReference type="Pfam" id="PF03572">
    <property type="entry name" value="Peptidase_S41"/>
    <property type="match status" value="1"/>
</dbReference>
<evidence type="ECO:0000313" key="3">
    <source>
        <dbReference type="Proteomes" id="UP000017148"/>
    </source>
</evidence>
<dbReference type="GO" id="GO:0006508">
    <property type="term" value="P:proteolysis"/>
    <property type="evidence" value="ECO:0007669"/>
    <property type="project" value="InterPro"/>
</dbReference>
<evidence type="ECO:0000313" key="2">
    <source>
        <dbReference type="EMBL" id="ERP30762.1"/>
    </source>
</evidence>
<dbReference type="CDD" id="cd06567">
    <property type="entry name" value="Peptidase_S41"/>
    <property type="match status" value="1"/>
</dbReference>
<dbReference type="SMART" id="SM00228">
    <property type="entry name" value="PDZ"/>
    <property type="match status" value="1"/>
</dbReference>
<dbReference type="GO" id="GO:0008236">
    <property type="term" value="F:serine-type peptidase activity"/>
    <property type="evidence" value="ECO:0007669"/>
    <property type="project" value="InterPro"/>
</dbReference>
<dbReference type="SMART" id="SM00245">
    <property type="entry name" value="TSPc"/>
    <property type="match status" value="1"/>
</dbReference>
<dbReference type="RefSeq" id="WP_022637755.1">
    <property type="nucleotide sequence ID" value="NZ_ASJR01000034.1"/>
</dbReference>
<comment type="caution">
    <text evidence="2">The sequence shown here is derived from an EMBL/GenBank/DDBJ whole genome shotgun (WGS) entry which is preliminary data.</text>
</comment>
<dbReference type="PROSITE" id="PS50106">
    <property type="entry name" value="PDZ"/>
    <property type="match status" value="1"/>
</dbReference>
<name>U7D6Q2_9BACT</name>
<sequence>MRLGVFEDTLYVKEVFPDGPAAAVGLQPYDRILAIDSIPLRGRYDLYTLLTQSSGTYLFEILRDERRTYEIATTTSSLPPVYGTFLDSSLAYIYISSFLHGNDGMNDRSSDALWNALEATDDASVTLLDLRDNPGGYVAELRRMAAFFLAPQDTLVLKEFRQSPTRVDLEPLFPDPEEKRSVASERTFILLVNEHTASAAELFTAALRHSRGCLVVGEQTYGKALGQTYWEIMGEEGEIYGMVQLSIESYITAEEKLFLGTGITPDVPVENRSDVLGDAQLYAAIEESGYGAAEPLPSRTTHRPMEQETVFRKRYVNPEAVLAYPPYQLSVPRGEPVYSPATAPREVSNLPLVFTSMCLFIGMGVVWACQCRGAL</sequence>
<dbReference type="SUPFAM" id="SSF52096">
    <property type="entry name" value="ClpP/crotonase"/>
    <property type="match status" value="1"/>
</dbReference>
<dbReference type="Proteomes" id="UP000017148">
    <property type="component" value="Unassembled WGS sequence"/>
</dbReference>
<dbReference type="InterPro" id="IPR029045">
    <property type="entry name" value="ClpP/crotonase-like_dom_sf"/>
</dbReference>
<keyword evidence="3" id="KW-1185">Reference proteome</keyword>
<protein>
    <submittedName>
        <fullName evidence="2">Peptidase, S41 family</fullName>
    </submittedName>
</protein>
<dbReference type="SUPFAM" id="SSF50156">
    <property type="entry name" value="PDZ domain-like"/>
    <property type="match status" value="1"/>
</dbReference>
<dbReference type="PANTHER" id="PTHR32060">
    <property type="entry name" value="TAIL-SPECIFIC PROTEASE"/>
    <property type="match status" value="1"/>
</dbReference>
<dbReference type="PANTHER" id="PTHR32060:SF22">
    <property type="entry name" value="CARBOXYL-TERMINAL-PROCESSING PEPTIDASE 3, CHLOROPLASTIC"/>
    <property type="match status" value="1"/>
</dbReference>
<reference evidence="2 3" key="1">
    <citation type="journal article" date="2013" name="Environ. Microbiol.">
        <title>Genome analysis of Chitinivibrio alkaliphilus gen. nov., sp. nov., a novel extremely haloalkaliphilic anaerobic chitinolytic bacterium from the candidate phylum Termite Group 3.</title>
        <authorList>
            <person name="Sorokin D.Y."/>
            <person name="Gumerov V.M."/>
            <person name="Rakitin A.L."/>
            <person name="Beletsky A.V."/>
            <person name="Damste J.S."/>
            <person name="Muyzer G."/>
            <person name="Mardanov A.V."/>
            <person name="Ravin N.V."/>
        </authorList>
    </citation>
    <scope>NUCLEOTIDE SEQUENCE [LARGE SCALE GENOMIC DNA]</scope>
    <source>
        <strain evidence="2 3">ACht1</strain>
    </source>
</reference>
<evidence type="ECO:0000259" key="1">
    <source>
        <dbReference type="PROSITE" id="PS50106"/>
    </source>
</evidence>
<dbReference type="Gene3D" id="3.90.226.10">
    <property type="entry name" value="2-enoyl-CoA Hydratase, Chain A, domain 1"/>
    <property type="match status" value="1"/>
</dbReference>
<dbReference type="EMBL" id="ASJR01000034">
    <property type="protein sequence ID" value="ERP30762.1"/>
    <property type="molecule type" value="Genomic_DNA"/>
</dbReference>
<accession>U7D6Q2</accession>
<dbReference type="AlphaFoldDB" id="U7D6Q2"/>
<dbReference type="GO" id="GO:0004175">
    <property type="term" value="F:endopeptidase activity"/>
    <property type="evidence" value="ECO:0007669"/>
    <property type="project" value="TreeGrafter"/>
</dbReference>
<dbReference type="STRING" id="1313304.CALK_2404"/>
<dbReference type="eggNOG" id="COG0793">
    <property type="taxonomic scope" value="Bacteria"/>
</dbReference>
<dbReference type="Gene3D" id="2.30.42.10">
    <property type="match status" value="1"/>
</dbReference>
<feature type="domain" description="PDZ" evidence="1">
    <location>
        <begin position="1"/>
        <end position="65"/>
    </location>
</feature>
<dbReference type="InterPro" id="IPR005151">
    <property type="entry name" value="Tail-specific_protease"/>
</dbReference>
<proteinExistence type="predicted"/>
<dbReference type="InterPro" id="IPR001478">
    <property type="entry name" value="PDZ"/>
</dbReference>
<dbReference type="OrthoDB" id="9812068at2"/>
<gene>
    <name evidence="2" type="ORF">CALK_2404</name>
</gene>
<dbReference type="InterPro" id="IPR036034">
    <property type="entry name" value="PDZ_sf"/>
</dbReference>
<organism evidence="2 3">
    <name type="scientific">Chitinivibrio alkaliphilus ACht1</name>
    <dbReference type="NCBI Taxonomy" id="1313304"/>
    <lineage>
        <taxon>Bacteria</taxon>
        <taxon>Pseudomonadati</taxon>
        <taxon>Fibrobacterota</taxon>
        <taxon>Chitinivibrionia</taxon>
        <taxon>Chitinivibrionales</taxon>
        <taxon>Chitinivibrionaceae</taxon>
        <taxon>Chitinivibrio</taxon>
    </lineage>
</organism>